<dbReference type="EMBL" id="BAABDS010000036">
    <property type="protein sequence ID" value="GAA3715359.1"/>
    <property type="molecule type" value="Genomic_DNA"/>
</dbReference>
<evidence type="ECO:0000313" key="1">
    <source>
        <dbReference type="EMBL" id="GAA3715359.1"/>
    </source>
</evidence>
<reference evidence="2" key="1">
    <citation type="journal article" date="2019" name="Int. J. Syst. Evol. Microbiol.">
        <title>The Global Catalogue of Microorganisms (GCM) 10K type strain sequencing project: providing services to taxonomists for standard genome sequencing and annotation.</title>
        <authorList>
            <consortium name="The Broad Institute Genomics Platform"/>
            <consortium name="The Broad Institute Genome Sequencing Center for Infectious Disease"/>
            <person name="Wu L."/>
            <person name="Ma J."/>
        </authorList>
    </citation>
    <scope>NUCLEOTIDE SEQUENCE [LARGE SCALE GENOMIC DNA]</scope>
    <source>
        <strain evidence="2">JCM 17329</strain>
    </source>
</reference>
<evidence type="ECO:0000313" key="2">
    <source>
        <dbReference type="Proteomes" id="UP001501479"/>
    </source>
</evidence>
<sequence length="99" mass="11343">MTTALEQLAELDRDLLIALSNSEQLDEHWLSEQLDERATLLQAVIKQADVTPLQSSELIARSRKLKEAAEKLQKQLGERLKKMNKGRRSVQAYQSVKRN</sequence>
<organism evidence="1 2">
    <name type="scientific">Oceanisphaera sediminis</name>
    <dbReference type="NCBI Taxonomy" id="981381"/>
    <lineage>
        <taxon>Bacteria</taxon>
        <taxon>Pseudomonadati</taxon>
        <taxon>Pseudomonadota</taxon>
        <taxon>Gammaproteobacteria</taxon>
        <taxon>Aeromonadales</taxon>
        <taxon>Aeromonadaceae</taxon>
        <taxon>Oceanisphaera</taxon>
    </lineage>
</organism>
<gene>
    <name evidence="1" type="ORF">GCM10022421_23630</name>
</gene>
<dbReference type="RefSeq" id="WP_344965023.1">
    <property type="nucleotide sequence ID" value="NZ_BAABDS010000036.1"/>
</dbReference>
<evidence type="ECO:0008006" key="3">
    <source>
        <dbReference type="Google" id="ProtNLM"/>
    </source>
</evidence>
<protein>
    <recommendedName>
        <fullName evidence="3">Flagellar protein FliT</fullName>
    </recommendedName>
</protein>
<comment type="caution">
    <text evidence="1">The sequence shown here is derived from an EMBL/GenBank/DDBJ whole genome shotgun (WGS) entry which is preliminary data.</text>
</comment>
<dbReference type="Proteomes" id="UP001501479">
    <property type="component" value="Unassembled WGS sequence"/>
</dbReference>
<keyword evidence="2" id="KW-1185">Reference proteome</keyword>
<proteinExistence type="predicted"/>
<accession>A0ABP7E9G5</accession>
<name>A0ABP7E9G5_9GAMM</name>